<evidence type="ECO:0000313" key="1">
    <source>
        <dbReference type="EMBL" id="DAD93436.1"/>
    </source>
</evidence>
<sequence>MQHGKEERGGKMSGFEVVDNVDAVKALFDEKCNKALEEIGLAAEGYAKKNIQKKIITGATTPRTGRLMSSVTHIVDGKDCYIGTNVSYAIYFEMGSGTQSPYGRRKTPWKYQDANGNWHMTHGMRPRPFLKPAVTEYSSKYANIIKDMMEG</sequence>
<reference evidence="1" key="1">
    <citation type="journal article" date="2021" name="Proc. Natl. Acad. Sci. U.S.A.">
        <title>A Catalog of Tens of Thousands of Viruses from Human Metagenomes Reveals Hidden Associations with Chronic Diseases.</title>
        <authorList>
            <person name="Tisza M.J."/>
            <person name="Buck C.B."/>
        </authorList>
    </citation>
    <scope>NUCLEOTIDE SEQUENCE</scope>
    <source>
        <strain evidence="1">Ct0wg9</strain>
    </source>
</reference>
<organism evidence="1">
    <name type="scientific">Myoviridae sp. ct0wg9</name>
    <dbReference type="NCBI Taxonomy" id="2826600"/>
    <lineage>
        <taxon>Viruses</taxon>
        <taxon>Duplodnaviria</taxon>
        <taxon>Heunggongvirae</taxon>
        <taxon>Uroviricota</taxon>
        <taxon>Caudoviricetes</taxon>
    </lineage>
</organism>
<protein>
    <recommendedName>
        <fullName evidence="2">HK97 gp10 family phage protein</fullName>
    </recommendedName>
</protein>
<accession>A0A8S5NGC6</accession>
<proteinExistence type="predicted"/>
<evidence type="ECO:0008006" key="2">
    <source>
        <dbReference type="Google" id="ProtNLM"/>
    </source>
</evidence>
<dbReference type="EMBL" id="BK015160">
    <property type="protein sequence ID" value="DAD93436.1"/>
    <property type="molecule type" value="Genomic_DNA"/>
</dbReference>
<name>A0A8S5NGC6_9CAUD</name>